<organism evidence="1 2">
    <name type="scientific">Racocetra persica</name>
    <dbReference type="NCBI Taxonomy" id="160502"/>
    <lineage>
        <taxon>Eukaryota</taxon>
        <taxon>Fungi</taxon>
        <taxon>Fungi incertae sedis</taxon>
        <taxon>Mucoromycota</taxon>
        <taxon>Glomeromycotina</taxon>
        <taxon>Glomeromycetes</taxon>
        <taxon>Diversisporales</taxon>
        <taxon>Gigasporaceae</taxon>
        <taxon>Racocetra</taxon>
    </lineage>
</organism>
<keyword evidence="2" id="KW-1185">Reference proteome</keyword>
<feature type="non-terminal residue" evidence="1">
    <location>
        <position position="125"/>
    </location>
</feature>
<comment type="caution">
    <text evidence="1">The sequence shown here is derived from an EMBL/GenBank/DDBJ whole genome shotgun (WGS) entry which is preliminary data.</text>
</comment>
<protein>
    <submittedName>
        <fullName evidence="1">12005_t:CDS:1</fullName>
    </submittedName>
</protein>
<evidence type="ECO:0000313" key="2">
    <source>
        <dbReference type="Proteomes" id="UP000789920"/>
    </source>
</evidence>
<evidence type="ECO:0000313" key="1">
    <source>
        <dbReference type="EMBL" id="CAG8780776.1"/>
    </source>
</evidence>
<reference evidence="1" key="1">
    <citation type="submission" date="2021-06" db="EMBL/GenBank/DDBJ databases">
        <authorList>
            <person name="Kallberg Y."/>
            <person name="Tangrot J."/>
            <person name="Rosling A."/>
        </authorList>
    </citation>
    <scope>NUCLEOTIDE SEQUENCE</scope>
    <source>
        <strain evidence="1">MA461A</strain>
    </source>
</reference>
<name>A0ACA9R8Q1_9GLOM</name>
<feature type="non-terminal residue" evidence="1">
    <location>
        <position position="1"/>
    </location>
</feature>
<sequence length="125" mass="13668">NTTTSSNDNNIPNTPSSRNNSATTSSDQLPKEVTRLYFILSARNCPNIGHFISPSIQIYDETSPQVQLCNYSLQTTANSQAVIMCLVARSFEGSWEIIPVGRLSSGNAGNYNPIKTTILDLENNI</sequence>
<dbReference type="EMBL" id="CAJVQC010045123">
    <property type="protein sequence ID" value="CAG8780776.1"/>
    <property type="molecule type" value="Genomic_DNA"/>
</dbReference>
<dbReference type="Proteomes" id="UP000789920">
    <property type="component" value="Unassembled WGS sequence"/>
</dbReference>
<proteinExistence type="predicted"/>
<gene>
    <name evidence="1" type="ORF">RPERSI_LOCUS17545</name>
</gene>
<accession>A0ACA9R8Q1</accession>